<dbReference type="EMBL" id="KU356480">
    <property type="protein sequence ID" value="ANS55755.1"/>
    <property type="molecule type" value="Genomic_DNA"/>
</dbReference>
<protein>
    <submittedName>
        <fullName evidence="2">Uncharacterized protein</fullName>
    </submittedName>
</protein>
<geneLocation type="plasmid" evidence="2">
    <name>pVPS92-VEB</name>
</geneLocation>
<organism evidence="2">
    <name type="scientific">Vibrio parahaemolyticus</name>
    <dbReference type="NCBI Taxonomy" id="670"/>
    <lineage>
        <taxon>Bacteria</taxon>
        <taxon>Pseudomonadati</taxon>
        <taxon>Pseudomonadota</taxon>
        <taxon>Gammaproteobacteria</taxon>
        <taxon>Vibrionales</taxon>
        <taxon>Vibrionaceae</taxon>
        <taxon>Vibrio</taxon>
    </lineage>
</organism>
<keyword evidence="1" id="KW-1133">Transmembrane helix</keyword>
<keyword evidence="1" id="KW-0472">Membrane</keyword>
<proteinExistence type="predicted"/>
<dbReference type="AlphaFoldDB" id="A0A1B1LRR4"/>
<feature type="transmembrane region" description="Helical" evidence="1">
    <location>
        <begin position="79"/>
        <end position="100"/>
    </location>
</feature>
<feature type="transmembrane region" description="Helical" evidence="1">
    <location>
        <begin position="112"/>
        <end position="129"/>
    </location>
</feature>
<name>A0A1B1LRR4_VIBPH</name>
<accession>A0A1B1LRR4</accession>
<keyword evidence="2" id="KW-0614">Plasmid</keyword>
<evidence type="ECO:0000256" key="1">
    <source>
        <dbReference type="SAM" id="Phobius"/>
    </source>
</evidence>
<evidence type="ECO:0000313" key="2">
    <source>
        <dbReference type="EMBL" id="ANS55755.1"/>
    </source>
</evidence>
<keyword evidence="1" id="KW-0812">Transmembrane</keyword>
<sequence>MQLQRTAYSKMTELTSDEIKKLKVKRDRLATGAVIGLYCLSIFSQSIYGLLFSSLFLFHFAALYMMMDRKKLFGVDIMYLLLPQLASGFVAFFLLNSNVTGNAFELMKDIDLTIWFACGIGPAFIHRGFNHYLGLTKNGH</sequence>
<reference evidence="2" key="1">
    <citation type="journal article" date="2016" name="Antimicrob. Agents Chemother.">
        <title>Genetic Characterization of a blaVEB-2-carrying plasmid in Vibrio parahaemolyticus.</title>
        <authorList>
            <person name="Li R."/>
            <person name="Ye L."/>
            <person name="Zheng Z."/>
            <person name="Chan E.W."/>
            <person name="Chen S."/>
        </authorList>
    </citation>
    <scope>NUCLEOTIDE SEQUENCE</scope>
    <source>
        <strain evidence="2">VPS92</strain>
        <plasmid evidence="2">pVPS92-VEB</plasmid>
    </source>
</reference>